<protein>
    <submittedName>
        <fullName evidence="1">Uncharacterized protein</fullName>
    </submittedName>
</protein>
<keyword evidence="2" id="KW-1185">Reference proteome</keyword>
<sequence>MMWSSENLYYYVEEPLHPQKIGVWAAVSKRRLIGPIFFEGKYTHLLCNLQKPKFSNCRSTQC</sequence>
<evidence type="ECO:0000313" key="2">
    <source>
        <dbReference type="Proteomes" id="UP000292052"/>
    </source>
</evidence>
<gene>
    <name evidence="1" type="ORF">BDFB_015151</name>
</gene>
<proteinExistence type="predicted"/>
<accession>A0A482VS22</accession>
<dbReference type="OrthoDB" id="8192496at2759"/>
<dbReference type="AlphaFoldDB" id="A0A482VS22"/>
<organism evidence="1 2">
    <name type="scientific">Asbolus verrucosus</name>
    <name type="common">Desert ironclad beetle</name>
    <dbReference type="NCBI Taxonomy" id="1661398"/>
    <lineage>
        <taxon>Eukaryota</taxon>
        <taxon>Metazoa</taxon>
        <taxon>Ecdysozoa</taxon>
        <taxon>Arthropoda</taxon>
        <taxon>Hexapoda</taxon>
        <taxon>Insecta</taxon>
        <taxon>Pterygota</taxon>
        <taxon>Neoptera</taxon>
        <taxon>Endopterygota</taxon>
        <taxon>Coleoptera</taxon>
        <taxon>Polyphaga</taxon>
        <taxon>Cucujiformia</taxon>
        <taxon>Tenebrionidae</taxon>
        <taxon>Pimeliinae</taxon>
        <taxon>Asbolus</taxon>
    </lineage>
</organism>
<evidence type="ECO:0000313" key="1">
    <source>
        <dbReference type="EMBL" id="RZC35158.1"/>
    </source>
</evidence>
<dbReference type="EMBL" id="QDEB01073545">
    <property type="protein sequence ID" value="RZC35158.1"/>
    <property type="molecule type" value="Genomic_DNA"/>
</dbReference>
<comment type="caution">
    <text evidence="1">The sequence shown here is derived from an EMBL/GenBank/DDBJ whole genome shotgun (WGS) entry which is preliminary data.</text>
</comment>
<reference evidence="1 2" key="1">
    <citation type="submission" date="2017-03" db="EMBL/GenBank/DDBJ databases">
        <title>Genome of the blue death feigning beetle - Asbolus verrucosus.</title>
        <authorList>
            <person name="Rider S.D."/>
        </authorList>
    </citation>
    <scope>NUCLEOTIDE SEQUENCE [LARGE SCALE GENOMIC DNA]</scope>
    <source>
        <strain evidence="1">Butters</strain>
        <tissue evidence="1">Head and leg muscle</tissue>
    </source>
</reference>
<dbReference type="Proteomes" id="UP000292052">
    <property type="component" value="Unassembled WGS sequence"/>
</dbReference>
<name>A0A482VS22_ASBVE</name>